<dbReference type="GO" id="GO:0008270">
    <property type="term" value="F:zinc ion binding"/>
    <property type="evidence" value="ECO:0007669"/>
    <property type="project" value="UniProtKB-KW"/>
</dbReference>
<evidence type="ECO:0000256" key="6">
    <source>
        <dbReference type="ARBA" id="ARBA00023054"/>
    </source>
</evidence>
<reference evidence="10" key="2">
    <citation type="submission" date="2022-08" db="UniProtKB">
        <authorList>
            <consortium name="EnsemblMetazoa"/>
        </authorList>
    </citation>
    <scope>IDENTIFICATION</scope>
    <source>
        <strain evidence="10">STECLA/ALBI9_A</strain>
    </source>
</reference>
<keyword evidence="6 8" id="KW-0175">Coiled coil</keyword>
<keyword evidence="5" id="KW-0862">Zinc</keyword>
<dbReference type="PANTHER" id="PTHR31553:SF1">
    <property type="entry name" value="NF-KAPPA-B ESSENTIAL MODULATOR"/>
    <property type="match status" value="1"/>
</dbReference>
<feature type="region of interest" description="Disordered" evidence="9">
    <location>
        <begin position="673"/>
        <end position="712"/>
    </location>
</feature>
<dbReference type="PROSITE" id="PS51801">
    <property type="entry name" value="ZF_CCHC_NOA"/>
    <property type="match status" value="1"/>
</dbReference>
<dbReference type="GO" id="GO:0070530">
    <property type="term" value="F:K63-linked polyubiquitin modification-dependent protein binding"/>
    <property type="evidence" value="ECO:0007669"/>
    <property type="project" value="InterPro"/>
</dbReference>
<dbReference type="GO" id="GO:0005634">
    <property type="term" value="C:nucleus"/>
    <property type="evidence" value="ECO:0007669"/>
    <property type="project" value="TreeGrafter"/>
</dbReference>
<dbReference type="CDD" id="cd09803">
    <property type="entry name" value="UBAN"/>
    <property type="match status" value="1"/>
</dbReference>
<feature type="compositionally biased region" description="Low complexity" evidence="9">
    <location>
        <begin position="36"/>
        <end position="49"/>
    </location>
</feature>
<dbReference type="VEuPathDB" id="VectorBase:AALB004138"/>
<keyword evidence="7" id="KW-0238">DNA-binding</keyword>
<evidence type="ECO:0000256" key="1">
    <source>
        <dbReference type="ARBA" id="ARBA00004496"/>
    </source>
</evidence>
<dbReference type="InterPro" id="IPR034735">
    <property type="entry name" value="NEMO_ZF"/>
</dbReference>
<feature type="coiled-coil region" evidence="8">
    <location>
        <begin position="182"/>
        <end position="319"/>
    </location>
</feature>
<dbReference type="InterPro" id="IPR051301">
    <property type="entry name" value="Optineurin/NFkB_EssMod"/>
</dbReference>
<dbReference type="InterPro" id="IPR038441">
    <property type="entry name" value="THAP_Znf_sf"/>
</dbReference>
<dbReference type="EnsemblMetazoa" id="AALB004138-RA">
    <property type="protein sequence ID" value="AALB004138-PA"/>
    <property type="gene ID" value="AALB004138"/>
</dbReference>
<sequence length="793" mass="88943">MSLSVQANPPLQPPSMEEESFIILGSSPTPSMETISLSAGSAGPPSVASQQVASPPPSLKRSTLVSKLETSTQLDSTTYSLLTTNGGVQQDDQQQQQAMKSLLSDSSNSMFVASVIDAQSQQNSLRSIENKENCVPRDGPRAFELGPSPTASFVLGETRSLLLQQFPSLAQASMSAEEMRLLQKLSSEHGQLKESLQRANVAMRKNFASIQQLQDETKTRRCQLESRIDEQQQQIEQQEAEIGRLKEALVAAETVAAEREKEKEAIRAELQTELEEIRRVREMEQKEAQQEVDELRKVASERQAVIQNLASKIENLELQIKGFVVVNTNQPEAGDGNAKFVPIETHQEQVKALERRMSVEVAKNLEFEDMRKLYVDEITCLKANVQAAEKVYTASRIDMQKLYDELKERDTTIEKLRADVQAATDQIIVLGAQSEIYQKDFEAERTAREQLASEKSRILAEFEVLQRQNAELTAPRSAQEQTHTAETAARMVQLATEAANPAPRGEPSPPVERDTEPLSLLRCPLCLKGFRDFGTLQNHASDCMGTEYGQVFVAAAEMPRLTPNPPNRSTPYGRKCFLCNNTRYKDKNCRLFRFPARGTPMWDRWLEALGITDEDMGTNPSARLCQLHFQPKDFLTRQLSGMAVPVPSVECVQPTVADDGAALPEALSRSSLEYILDEPTDDDSNRDAFQDRKEEEIEDETSTADQDPESYRDPCLIHELIDDKEPESPDNSRCDVPQHRKLEEQLTQARALIFQMQKKNDYQRRLIQEQTTLLSSLGVQCVIKDDSYGESPE</sequence>
<organism evidence="10 11">
    <name type="scientific">Anopheles albimanus</name>
    <name type="common">New world malaria mosquito</name>
    <dbReference type="NCBI Taxonomy" id="7167"/>
    <lineage>
        <taxon>Eukaryota</taxon>
        <taxon>Metazoa</taxon>
        <taxon>Ecdysozoa</taxon>
        <taxon>Arthropoda</taxon>
        <taxon>Hexapoda</taxon>
        <taxon>Insecta</taxon>
        <taxon>Pterygota</taxon>
        <taxon>Neoptera</taxon>
        <taxon>Endopterygota</taxon>
        <taxon>Diptera</taxon>
        <taxon>Nematocera</taxon>
        <taxon>Culicoidea</taxon>
        <taxon>Culicidae</taxon>
        <taxon>Anophelinae</taxon>
        <taxon>Anopheles</taxon>
    </lineage>
</organism>
<dbReference type="AlphaFoldDB" id="A0A182FCA4"/>
<keyword evidence="11" id="KW-1185">Reference proteome</keyword>
<dbReference type="GO" id="GO:0003677">
    <property type="term" value="F:DNA binding"/>
    <property type="evidence" value="ECO:0007669"/>
    <property type="project" value="UniProtKB-UniRule"/>
</dbReference>
<evidence type="ECO:0000256" key="7">
    <source>
        <dbReference type="ARBA" id="ARBA00023125"/>
    </source>
</evidence>
<dbReference type="PANTHER" id="PTHR31553">
    <property type="entry name" value="NF-KAPPA-B ESSENTIAL MODULATOR"/>
    <property type="match status" value="1"/>
</dbReference>
<dbReference type="SUPFAM" id="SSF57716">
    <property type="entry name" value="Glucocorticoid receptor-like (DNA-binding domain)"/>
    <property type="match status" value="1"/>
</dbReference>
<feature type="compositionally biased region" description="Basic and acidic residues" evidence="9">
    <location>
        <begin position="683"/>
        <end position="695"/>
    </location>
</feature>
<feature type="coiled-coil region" evidence="8">
    <location>
        <begin position="399"/>
        <end position="468"/>
    </location>
</feature>
<evidence type="ECO:0000256" key="3">
    <source>
        <dbReference type="ARBA" id="ARBA00022723"/>
    </source>
</evidence>
<dbReference type="GO" id="GO:0005737">
    <property type="term" value="C:cytoplasm"/>
    <property type="evidence" value="ECO:0007669"/>
    <property type="project" value="UniProtKB-SubCell"/>
</dbReference>
<dbReference type="Gene3D" id="6.20.210.20">
    <property type="entry name" value="THAP domain"/>
    <property type="match status" value="1"/>
</dbReference>
<evidence type="ECO:0000313" key="10">
    <source>
        <dbReference type="EnsemblMetazoa" id="AALB004138-PA"/>
    </source>
</evidence>
<evidence type="ECO:0000256" key="8">
    <source>
        <dbReference type="SAM" id="Coils"/>
    </source>
</evidence>
<dbReference type="Pfam" id="PF05485">
    <property type="entry name" value="THAP"/>
    <property type="match status" value="1"/>
</dbReference>
<dbReference type="VEuPathDB" id="VectorBase:AALB20_030000"/>
<feature type="compositionally biased region" description="Acidic residues" evidence="9">
    <location>
        <begin position="696"/>
        <end position="708"/>
    </location>
</feature>
<dbReference type="SMART" id="SM00692">
    <property type="entry name" value="DM3"/>
    <property type="match status" value="1"/>
</dbReference>
<name>A0A182FCA4_ANOAL</name>
<comment type="subcellular location">
    <subcellularLocation>
        <location evidence="1">Cytoplasm</location>
    </subcellularLocation>
</comment>
<accession>A0A182FCA4</accession>
<evidence type="ECO:0000256" key="5">
    <source>
        <dbReference type="ARBA" id="ARBA00022833"/>
    </source>
</evidence>
<dbReference type="InterPro" id="IPR032419">
    <property type="entry name" value="CC2-LZ_dom"/>
</dbReference>
<dbReference type="VEuPathDB" id="VectorBase:AALB20_029098"/>
<feature type="compositionally biased region" description="Polar residues" evidence="9">
    <location>
        <begin position="26"/>
        <end position="35"/>
    </location>
</feature>
<dbReference type="InterPro" id="IPR006612">
    <property type="entry name" value="THAP_Znf"/>
</dbReference>
<proteinExistence type="predicted"/>
<evidence type="ECO:0008006" key="12">
    <source>
        <dbReference type="Google" id="ProtNLM"/>
    </source>
</evidence>
<dbReference type="Gene3D" id="1.20.5.990">
    <property type="entry name" value="Nemo cc2-lz domain - 1d5 darpin complex"/>
    <property type="match status" value="1"/>
</dbReference>
<evidence type="ECO:0000256" key="4">
    <source>
        <dbReference type="ARBA" id="ARBA00022771"/>
    </source>
</evidence>
<dbReference type="GO" id="GO:0043122">
    <property type="term" value="P:regulation of canonical NF-kappaB signal transduction"/>
    <property type="evidence" value="ECO:0007669"/>
    <property type="project" value="TreeGrafter"/>
</dbReference>
<dbReference type="PROSITE" id="PS50950">
    <property type="entry name" value="ZF_THAP"/>
    <property type="match status" value="1"/>
</dbReference>
<dbReference type="Pfam" id="PF16516">
    <property type="entry name" value="CC2-LZ"/>
    <property type="match status" value="1"/>
</dbReference>
<reference evidence="10 11" key="1">
    <citation type="journal article" date="2017" name="G3 (Bethesda)">
        <title>The Physical Genome Mapping of Anopheles albimanus Corrected Scaffold Misassemblies and Identified Interarm Rearrangements in Genus Anopheles.</title>
        <authorList>
            <person name="Artemov G.N."/>
            <person name="Peery A.N."/>
            <person name="Jiang X."/>
            <person name="Tu Z."/>
            <person name="Stegniy V.N."/>
            <person name="Sharakhova M.V."/>
            <person name="Sharakhov I.V."/>
        </authorList>
    </citation>
    <scope>NUCLEOTIDE SEQUENCE [LARGE SCALE GENOMIC DNA]</scope>
    <source>
        <strain evidence="10 11">ALBI9_A</strain>
    </source>
</reference>
<dbReference type="SMART" id="SM00980">
    <property type="entry name" value="THAP"/>
    <property type="match status" value="1"/>
</dbReference>
<evidence type="ECO:0000256" key="9">
    <source>
        <dbReference type="SAM" id="MobiDB-lite"/>
    </source>
</evidence>
<dbReference type="Proteomes" id="UP000069272">
    <property type="component" value="Chromosome 3L"/>
</dbReference>
<keyword evidence="3" id="KW-0479">Metal-binding</keyword>
<protein>
    <recommendedName>
        <fullName evidence="12">THAP-type domain-containing protein</fullName>
    </recommendedName>
</protein>
<dbReference type="STRING" id="7167.A0A182FCA4"/>
<evidence type="ECO:0000313" key="11">
    <source>
        <dbReference type="Proteomes" id="UP000069272"/>
    </source>
</evidence>
<keyword evidence="2" id="KW-0963">Cytoplasm</keyword>
<evidence type="ECO:0000256" key="2">
    <source>
        <dbReference type="ARBA" id="ARBA00022490"/>
    </source>
</evidence>
<feature type="region of interest" description="Disordered" evidence="9">
    <location>
        <begin position="1"/>
        <end position="67"/>
    </location>
</feature>
<keyword evidence="4" id="KW-0863">Zinc-finger</keyword>